<dbReference type="OrthoDB" id="2152029at2759"/>
<accession>A0A165BX10</accession>
<dbReference type="InterPro" id="IPR029058">
    <property type="entry name" value="AB_hydrolase_fold"/>
</dbReference>
<dbReference type="PANTHER" id="PTHR48081:SF26">
    <property type="entry name" value="ALPHA_BETA HYDROLASE FOLD-3 DOMAIN-CONTAINING PROTEIN"/>
    <property type="match status" value="1"/>
</dbReference>
<dbReference type="STRING" id="1314785.A0A165BX10"/>
<keyword evidence="4" id="KW-1185">Reference proteome</keyword>
<dbReference type="Proteomes" id="UP000076871">
    <property type="component" value="Unassembled WGS sequence"/>
</dbReference>
<dbReference type="SUPFAM" id="SSF53474">
    <property type="entry name" value="alpha/beta-Hydrolases"/>
    <property type="match status" value="1"/>
</dbReference>
<reference evidence="3 4" key="1">
    <citation type="journal article" date="2016" name="Mol. Biol. Evol.">
        <title>Comparative Genomics of Early-Diverging Mushroom-Forming Fungi Provides Insights into the Origins of Lignocellulose Decay Capabilities.</title>
        <authorList>
            <person name="Nagy L.G."/>
            <person name="Riley R."/>
            <person name="Tritt A."/>
            <person name="Adam C."/>
            <person name="Daum C."/>
            <person name="Floudas D."/>
            <person name="Sun H."/>
            <person name="Yadav J.S."/>
            <person name="Pangilinan J."/>
            <person name="Larsson K.H."/>
            <person name="Matsuura K."/>
            <person name="Barry K."/>
            <person name="Labutti K."/>
            <person name="Kuo R."/>
            <person name="Ohm R.A."/>
            <person name="Bhattacharya S.S."/>
            <person name="Shirouzu T."/>
            <person name="Yoshinaga Y."/>
            <person name="Martin F.M."/>
            <person name="Grigoriev I.V."/>
            <person name="Hibbett D.S."/>
        </authorList>
    </citation>
    <scope>NUCLEOTIDE SEQUENCE [LARGE SCALE GENOMIC DNA]</scope>
    <source>
        <strain evidence="3 4">93-53</strain>
    </source>
</reference>
<proteinExistence type="predicted"/>
<sequence length="342" mass="37323">MVNTLRTAIGIVFKTSIDFFCVNPESYAKSGEDVGLVWLDPISEFLIVGEIKQAAAVNAVVPVRLAGYWYGQRGTDGMVGQSAGPDEKVIYELHGGGWVWDSACMCEEMLRYTKDQGCTRAFQIEYRLSQGSLFPPKGAFPAALIDAIAGYNYLVNDLGFKPSNILITGESAGGNLAFALVRYLVNASIRSPPPPRAQFLLSPTADWGRTHIGPDSTMQCNSDSDIVTWFLGGYGTRALLGNLPESDACDNSWISPGSAKLPHVEGCFSGMPPTLIMGGDAEMTLDSMKALRDRLVADNGEKKVTYVEVADTTHIVMCMKWHEPQKTVAYEEFATWVKSIHQ</sequence>
<dbReference type="EMBL" id="KV427659">
    <property type="protein sequence ID" value="KZT01805.1"/>
    <property type="molecule type" value="Genomic_DNA"/>
</dbReference>
<dbReference type="RefSeq" id="XP_040759545.1">
    <property type="nucleotide sequence ID" value="XM_040911729.1"/>
</dbReference>
<gene>
    <name evidence="3" type="ORF">LAESUDRAFT_752504</name>
</gene>
<dbReference type="PANTHER" id="PTHR48081">
    <property type="entry name" value="AB HYDROLASE SUPERFAMILY PROTEIN C4A8.06C"/>
    <property type="match status" value="1"/>
</dbReference>
<evidence type="ECO:0000259" key="2">
    <source>
        <dbReference type="Pfam" id="PF07859"/>
    </source>
</evidence>
<dbReference type="Gene3D" id="3.40.50.1820">
    <property type="entry name" value="alpha/beta hydrolase"/>
    <property type="match status" value="1"/>
</dbReference>
<dbReference type="GO" id="GO:0016787">
    <property type="term" value="F:hydrolase activity"/>
    <property type="evidence" value="ECO:0007669"/>
    <property type="project" value="UniProtKB-KW"/>
</dbReference>
<evidence type="ECO:0000313" key="4">
    <source>
        <dbReference type="Proteomes" id="UP000076871"/>
    </source>
</evidence>
<name>A0A165BX10_9APHY</name>
<feature type="domain" description="Alpha/beta hydrolase fold-3" evidence="2">
    <location>
        <begin position="92"/>
        <end position="316"/>
    </location>
</feature>
<keyword evidence="1 3" id="KW-0378">Hydrolase</keyword>
<dbReference type="AlphaFoldDB" id="A0A165BX10"/>
<dbReference type="InParanoid" id="A0A165BX10"/>
<evidence type="ECO:0000256" key="1">
    <source>
        <dbReference type="ARBA" id="ARBA00022801"/>
    </source>
</evidence>
<evidence type="ECO:0000313" key="3">
    <source>
        <dbReference type="EMBL" id="KZT01805.1"/>
    </source>
</evidence>
<organism evidence="3 4">
    <name type="scientific">Laetiporus sulphureus 93-53</name>
    <dbReference type="NCBI Taxonomy" id="1314785"/>
    <lineage>
        <taxon>Eukaryota</taxon>
        <taxon>Fungi</taxon>
        <taxon>Dikarya</taxon>
        <taxon>Basidiomycota</taxon>
        <taxon>Agaricomycotina</taxon>
        <taxon>Agaricomycetes</taxon>
        <taxon>Polyporales</taxon>
        <taxon>Laetiporus</taxon>
    </lineage>
</organism>
<protein>
    <submittedName>
        <fullName evidence="3">Alpha/beta-hydrolase</fullName>
    </submittedName>
</protein>
<dbReference type="GeneID" id="63828757"/>
<dbReference type="Pfam" id="PF07859">
    <property type="entry name" value="Abhydrolase_3"/>
    <property type="match status" value="1"/>
</dbReference>
<dbReference type="InterPro" id="IPR050300">
    <property type="entry name" value="GDXG_lipolytic_enzyme"/>
</dbReference>
<dbReference type="InterPro" id="IPR013094">
    <property type="entry name" value="AB_hydrolase_3"/>
</dbReference>